<sequence>MGRVTASTVLHCFEAKELFLQVFAQANASAFAIVILCERVDYYQTELRSLLLHRLLPKFPLYTQPPELQQQRLHPWYIAESVVHTGHTYESLASSQGDLSGFELPLHLLPPPPPPGSGSTSKRRRSLSLEAFGSHHDAKKIRTNAEALMEENRVLKAEIARLNEVVRKLASTLGRMIRKQ</sequence>
<reference evidence="2" key="1">
    <citation type="journal article" date="2020" name="Stud. Mycol.">
        <title>101 Dothideomycetes genomes: a test case for predicting lifestyles and emergence of pathogens.</title>
        <authorList>
            <person name="Haridas S."/>
            <person name="Albert R."/>
            <person name="Binder M."/>
            <person name="Bloem J."/>
            <person name="Labutti K."/>
            <person name="Salamov A."/>
            <person name="Andreopoulos B."/>
            <person name="Baker S."/>
            <person name="Barry K."/>
            <person name="Bills G."/>
            <person name="Bluhm B."/>
            <person name="Cannon C."/>
            <person name="Castanera R."/>
            <person name="Culley D."/>
            <person name="Daum C."/>
            <person name="Ezra D."/>
            <person name="Gonzalez J."/>
            <person name="Henrissat B."/>
            <person name="Kuo A."/>
            <person name="Liang C."/>
            <person name="Lipzen A."/>
            <person name="Lutzoni F."/>
            <person name="Magnuson J."/>
            <person name="Mondo S."/>
            <person name="Nolan M."/>
            <person name="Ohm R."/>
            <person name="Pangilinan J."/>
            <person name="Park H.-J."/>
            <person name="Ramirez L."/>
            <person name="Alfaro M."/>
            <person name="Sun H."/>
            <person name="Tritt A."/>
            <person name="Yoshinaga Y."/>
            <person name="Zwiers L.-H."/>
            <person name="Turgeon B."/>
            <person name="Goodwin S."/>
            <person name="Spatafora J."/>
            <person name="Crous P."/>
            <person name="Grigoriev I."/>
        </authorList>
    </citation>
    <scope>NUCLEOTIDE SEQUENCE</scope>
    <source>
        <strain evidence="2">CBS 123094</strain>
    </source>
</reference>
<proteinExistence type="predicted"/>
<accession>A0A6A5X430</accession>
<evidence type="ECO:0000313" key="2">
    <source>
        <dbReference type="EMBL" id="KAF2007650.1"/>
    </source>
</evidence>
<feature type="coiled-coil region" evidence="1">
    <location>
        <begin position="138"/>
        <end position="172"/>
    </location>
</feature>
<name>A0A6A5X430_9PLEO</name>
<dbReference type="Proteomes" id="UP000799779">
    <property type="component" value="Unassembled WGS sequence"/>
</dbReference>
<keyword evidence="1" id="KW-0175">Coiled coil</keyword>
<keyword evidence="3" id="KW-1185">Reference proteome</keyword>
<organism evidence="2 3">
    <name type="scientific">Amniculicola lignicola CBS 123094</name>
    <dbReference type="NCBI Taxonomy" id="1392246"/>
    <lineage>
        <taxon>Eukaryota</taxon>
        <taxon>Fungi</taxon>
        <taxon>Dikarya</taxon>
        <taxon>Ascomycota</taxon>
        <taxon>Pezizomycotina</taxon>
        <taxon>Dothideomycetes</taxon>
        <taxon>Pleosporomycetidae</taxon>
        <taxon>Pleosporales</taxon>
        <taxon>Amniculicolaceae</taxon>
        <taxon>Amniculicola</taxon>
    </lineage>
</organism>
<gene>
    <name evidence="2" type="ORF">P154DRAFT_528344</name>
</gene>
<protein>
    <submittedName>
        <fullName evidence="2">Uncharacterized protein</fullName>
    </submittedName>
</protein>
<evidence type="ECO:0000256" key="1">
    <source>
        <dbReference type="SAM" id="Coils"/>
    </source>
</evidence>
<evidence type="ECO:0000313" key="3">
    <source>
        <dbReference type="Proteomes" id="UP000799779"/>
    </source>
</evidence>
<dbReference type="AlphaFoldDB" id="A0A6A5X430"/>
<dbReference type="EMBL" id="ML977556">
    <property type="protein sequence ID" value="KAF2007650.1"/>
    <property type="molecule type" value="Genomic_DNA"/>
</dbReference>